<evidence type="ECO:0000313" key="2">
    <source>
        <dbReference type="Proteomes" id="UP000075243"/>
    </source>
</evidence>
<gene>
    <name evidence="1" type="ORF">KK1_044173</name>
</gene>
<dbReference type="STRING" id="3821.A0A151QWW5"/>
<keyword evidence="1" id="KW-0132">Cell division</keyword>
<protein>
    <submittedName>
        <fullName evidence="1">Cell division control protein 48 isogeny D</fullName>
    </submittedName>
</protein>
<organism evidence="1 2">
    <name type="scientific">Cajanus cajan</name>
    <name type="common">Pigeon pea</name>
    <name type="synonym">Cajanus indicus</name>
    <dbReference type="NCBI Taxonomy" id="3821"/>
    <lineage>
        <taxon>Eukaryota</taxon>
        <taxon>Viridiplantae</taxon>
        <taxon>Streptophyta</taxon>
        <taxon>Embryophyta</taxon>
        <taxon>Tracheophyta</taxon>
        <taxon>Spermatophyta</taxon>
        <taxon>Magnoliopsida</taxon>
        <taxon>eudicotyledons</taxon>
        <taxon>Gunneridae</taxon>
        <taxon>Pentapetalae</taxon>
        <taxon>rosids</taxon>
        <taxon>fabids</taxon>
        <taxon>Fabales</taxon>
        <taxon>Fabaceae</taxon>
        <taxon>Papilionoideae</taxon>
        <taxon>50 kb inversion clade</taxon>
        <taxon>NPAAA clade</taxon>
        <taxon>indigoferoid/millettioid clade</taxon>
        <taxon>Phaseoleae</taxon>
        <taxon>Cajanus</taxon>
    </lineage>
</organism>
<sequence>MRNLLLPSQISIPFFFSFFFLFSHSLHSQSFSKGAKKDFSTAILEQKKAPNRIVVDEAVNDDNSVVALHPDTMEKI</sequence>
<dbReference type="Proteomes" id="UP000075243">
    <property type="component" value="Unassembled WGS sequence"/>
</dbReference>
<dbReference type="GO" id="GO:0051301">
    <property type="term" value="P:cell division"/>
    <property type="evidence" value="ECO:0007669"/>
    <property type="project" value="UniProtKB-KW"/>
</dbReference>
<accession>A0A151QWW5</accession>
<proteinExistence type="predicted"/>
<keyword evidence="2" id="KW-1185">Reference proteome</keyword>
<reference evidence="1" key="1">
    <citation type="journal article" date="2012" name="Nat. Biotechnol.">
        <title>Draft genome sequence of pigeonpea (Cajanus cajan), an orphan legume crop of resource-poor farmers.</title>
        <authorList>
            <person name="Varshney R.K."/>
            <person name="Chen W."/>
            <person name="Li Y."/>
            <person name="Bharti A.K."/>
            <person name="Saxena R.K."/>
            <person name="Schlueter J.A."/>
            <person name="Donoghue M.T."/>
            <person name="Azam S."/>
            <person name="Fan G."/>
            <person name="Whaley A.M."/>
            <person name="Farmer A.D."/>
            <person name="Sheridan J."/>
            <person name="Iwata A."/>
            <person name="Tuteja R."/>
            <person name="Penmetsa R.V."/>
            <person name="Wu W."/>
            <person name="Upadhyaya H.D."/>
            <person name="Yang S.P."/>
            <person name="Shah T."/>
            <person name="Saxena K.B."/>
            <person name="Michael T."/>
            <person name="McCombie W.R."/>
            <person name="Yang B."/>
            <person name="Zhang G."/>
            <person name="Yang H."/>
            <person name="Wang J."/>
            <person name="Spillane C."/>
            <person name="Cook D.R."/>
            <person name="May G.D."/>
            <person name="Xu X."/>
            <person name="Jackson S.A."/>
        </authorList>
    </citation>
    <scope>NUCLEOTIDE SEQUENCE [LARGE SCALE GENOMIC DNA]</scope>
</reference>
<keyword evidence="1" id="KW-0131">Cell cycle</keyword>
<dbReference type="Gramene" id="C.cajan_44032.t">
    <property type="protein sequence ID" value="C.cajan_44032.t.cds1"/>
    <property type="gene ID" value="C.cajan_44032"/>
</dbReference>
<dbReference type="AlphaFoldDB" id="A0A151QWW5"/>
<name>A0A151QWW5_CAJCA</name>
<dbReference type="Gene3D" id="2.40.40.20">
    <property type="match status" value="1"/>
</dbReference>
<evidence type="ECO:0000313" key="1">
    <source>
        <dbReference type="EMBL" id="KYP34821.1"/>
    </source>
</evidence>
<dbReference type="EMBL" id="KQ484508">
    <property type="protein sequence ID" value="KYP34821.1"/>
    <property type="molecule type" value="Genomic_DNA"/>
</dbReference>